<evidence type="ECO:0000313" key="8">
    <source>
        <dbReference type="EMBL" id="CAB4882905.1"/>
    </source>
</evidence>
<evidence type="ECO:0000256" key="4">
    <source>
        <dbReference type="ARBA" id="ARBA00022741"/>
    </source>
</evidence>
<dbReference type="InterPro" id="IPR017871">
    <property type="entry name" value="ABC_transporter-like_CS"/>
</dbReference>
<keyword evidence="3" id="KW-1003">Cell membrane</keyword>
<dbReference type="PROSITE" id="PS00211">
    <property type="entry name" value="ABC_TRANSPORTER_1"/>
    <property type="match status" value="1"/>
</dbReference>
<dbReference type="InterPro" id="IPR050388">
    <property type="entry name" value="ABC_Ni/Peptide_Import"/>
</dbReference>
<dbReference type="NCBIfam" id="TIGR01727">
    <property type="entry name" value="oligo_HPY"/>
    <property type="match status" value="1"/>
</dbReference>
<evidence type="ECO:0000256" key="3">
    <source>
        <dbReference type="ARBA" id="ARBA00022475"/>
    </source>
</evidence>
<dbReference type="AlphaFoldDB" id="A0A6J7ENU7"/>
<dbReference type="PANTHER" id="PTHR43297">
    <property type="entry name" value="OLIGOPEPTIDE TRANSPORT ATP-BINDING PROTEIN APPD"/>
    <property type="match status" value="1"/>
</dbReference>
<evidence type="ECO:0000256" key="2">
    <source>
        <dbReference type="ARBA" id="ARBA00022448"/>
    </source>
</evidence>
<keyword evidence="5" id="KW-0067">ATP-binding</keyword>
<evidence type="ECO:0000259" key="7">
    <source>
        <dbReference type="PROSITE" id="PS50893"/>
    </source>
</evidence>
<organism evidence="8">
    <name type="scientific">freshwater metagenome</name>
    <dbReference type="NCBI Taxonomy" id="449393"/>
    <lineage>
        <taxon>unclassified sequences</taxon>
        <taxon>metagenomes</taxon>
        <taxon>ecological metagenomes</taxon>
    </lineage>
</organism>
<dbReference type="InterPro" id="IPR003439">
    <property type="entry name" value="ABC_transporter-like_ATP-bd"/>
</dbReference>
<dbReference type="FunFam" id="3.40.50.300:FF:000016">
    <property type="entry name" value="Oligopeptide ABC transporter ATP-binding component"/>
    <property type="match status" value="1"/>
</dbReference>
<dbReference type="InterPro" id="IPR003593">
    <property type="entry name" value="AAA+_ATPase"/>
</dbReference>
<reference evidence="8" key="1">
    <citation type="submission" date="2020-05" db="EMBL/GenBank/DDBJ databases">
        <authorList>
            <person name="Chiriac C."/>
            <person name="Salcher M."/>
            <person name="Ghai R."/>
            <person name="Kavagutti S V."/>
        </authorList>
    </citation>
    <scope>NUCLEOTIDE SEQUENCE</scope>
</reference>
<dbReference type="GO" id="GO:0005524">
    <property type="term" value="F:ATP binding"/>
    <property type="evidence" value="ECO:0007669"/>
    <property type="project" value="UniProtKB-KW"/>
</dbReference>
<proteinExistence type="predicted"/>
<keyword evidence="4" id="KW-0547">Nucleotide-binding</keyword>
<dbReference type="GO" id="GO:0005886">
    <property type="term" value="C:plasma membrane"/>
    <property type="evidence" value="ECO:0007669"/>
    <property type="project" value="UniProtKB-SubCell"/>
</dbReference>
<dbReference type="Gene3D" id="3.40.50.300">
    <property type="entry name" value="P-loop containing nucleotide triphosphate hydrolases"/>
    <property type="match status" value="1"/>
</dbReference>
<protein>
    <submittedName>
        <fullName evidence="8">Unannotated protein</fullName>
    </submittedName>
</protein>
<dbReference type="InterPro" id="IPR013563">
    <property type="entry name" value="Oligopep_ABC_C"/>
</dbReference>
<dbReference type="PANTHER" id="PTHR43297:SF2">
    <property type="entry name" value="DIPEPTIDE TRANSPORT ATP-BINDING PROTEIN DPPD"/>
    <property type="match status" value="1"/>
</dbReference>
<evidence type="ECO:0000256" key="1">
    <source>
        <dbReference type="ARBA" id="ARBA00004202"/>
    </source>
</evidence>
<dbReference type="CDD" id="cd03257">
    <property type="entry name" value="ABC_NikE_OppD_transporters"/>
    <property type="match status" value="1"/>
</dbReference>
<evidence type="ECO:0000256" key="6">
    <source>
        <dbReference type="ARBA" id="ARBA00023136"/>
    </source>
</evidence>
<dbReference type="EMBL" id="CAFBLZ010000012">
    <property type="protein sequence ID" value="CAB4882905.1"/>
    <property type="molecule type" value="Genomic_DNA"/>
</dbReference>
<dbReference type="Pfam" id="PF00005">
    <property type="entry name" value="ABC_tran"/>
    <property type="match status" value="1"/>
</dbReference>
<keyword evidence="2" id="KW-0813">Transport</keyword>
<dbReference type="PROSITE" id="PS50893">
    <property type="entry name" value="ABC_TRANSPORTER_2"/>
    <property type="match status" value="1"/>
</dbReference>
<evidence type="ECO:0000256" key="5">
    <source>
        <dbReference type="ARBA" id="ARBA00022840"/>
    </source>
</evidence>
<dbReference type="SUPFAM" id="SSF52540">
    <property type="entry name" value="P-loop containing nucleoside triphosphate hydrolases"/>
    <property type="match status" value="1"/>
</dbReference>
<accession>A0A6J7ENU7</accession>
<comment type="subcellular location">
    <subcellularLocation>
        <location evidence="1">Cell membrane</location>
        <topology evidence="1">Peripheral membrane protein</topology>
    </subcellularLocation>
</comment>
<dbReference type="SMART" id="SM00382">
    <property type="entry name" value="AAA"/>
    <property type="match status" value="1"/>
</dbReference>
<gene>
    <name evidence="8" type="ORF">UFOPK3482_00264</name>
</gene>
<dbReference type="InterPro" id="IPR027417">
    <property type="entry name" value="P-loop_NTPase"/>
</dbReference>
<keyword evidence="6" id="KW-0472">Membrane</keyword>
<sequence length="349" mass="37607">MSTFLEVKNLHVTFPTEDGAVLASNNVSYSVALGETLAIVGESGSGKSVANLAVMGLHNPHRTQISGEAILHLPEGPIDVLSAAPETVRRLRGKAMSMIFQDPMSALHPFYTIGNQIAEAWALYNEGSKEDGIKRAVEMLDLVGIPDAAKRVHEYPHQFSGGMRQRVMIAMALVNNPSLLIADEPTTALDVTVQSQILRLLADLQKEFNMAVILITHDLGVVAEVADRVSVMYSGRIVESAAIDEIFYNSTHPYTRGLLNSIPRVDNHGKGTRLRAIPGQPPSLISVPKGCAFAARCEFISHVPGGLCIASNPDLLEKAPDHYSRCHLTGAQVIDIAAKNLAHQDNGAK</sequence>
<dbReference type="GO" id="GO:0015833">
    <property type="term" value="P:peptide transport"/>
    <property type="evidence" value="ECO:0007669"/>
    <property type="project" value="InterPro"/>
</dbReference>
<name>A0A6J7ENU7_9ZZZZ</name>
<dbReference type="Pfam" id="PF08352">
    <property type="entry name" value="oligo_HPY"/>
    <property type="match status" value="1"/>
</dbReference>
<feature type="domain" description="ABC transporter" evidence="7">
    <location>
        <begin position="5"/>
        <end position="259"/>
    </location>
</feature>
<dbReference type="GO" id="GO:0016887">
    <property type="term" value="F:ATP hydrolysis activity"/>
    <property type="evidence" value="ECO:0007669"/>
    <property type="project" value="InterPro"/>
</dbReference>